<protein>
    <submittedName>
        <fullName evidence="3">Uncharacterized protein</fullName>
    </submittedName>
</protein>
<sequence length="287" mass="32791">MASIEYLDKQTPVKKKASKQKKRSQKRIKKQQNQHQKQQQNKNKKGIPTTFFIIAAGLFIGLVAWALYFFPLLASGSLTASTGCLAPFIALVLGFLGIFFSIILLVGVLIFTLFAIIIIHRNKQKKEHTAANHTQQIEADDFIKIQIQDKASKDLPYLAPETLEKYVNIKDSIVELKYERSKLNATKARGPIKDSIQRKIQHIERSITAKEALLDTIEKIHADLEPIPEHKRLAYTNIIMKLAKLKSKQKIYLQETDLRAIGRLRAVEEAIKEQEDELKRLLGMHKD</sequence>
<evidence type="ECO:0000313" key="3">
    <source>
        <dbReference type="EMBL" id="CAA6822503.1"/>
    </source>
</evidence>
<feature type="transmembrane region" description="Helical" evidence="2">
    <location>
        <begin position="47"/>
        <end position="68"/>
    </location>
</feature>
<accession>A0A6S6U141</accession>
<dbReference type="AlphaFoldDB" id="A0A6S6U141"/>
<gene>
    <name evidence="3" type="ORF">HELGO_WM18767</name>
</gene>
<keyword evidence="2" id="KW-0812">Transmembrane</keyword>
<keyword evidence="2" id="KW-0472">Membrane</keyword>
<evidence type="ECO:0000256" key="1">
    <source>
        <dbReference type="SAM" id="MobiDB-lite"/>
    </source>
</evidence>
<proteinExistence type="predicted"/>
<reference evidence="3" key="1">
    <citation type="submission" date="2020-01" db="EMBL/GenBank/DDBJ databases">
        <authorList>
            <person name="Meier V. D."/>
            <person name="Meier V D."/>
        </authorList>
    </citation>
    <scope>NUCLEOTIDE SEQUENCE</scope>
    <source>
        <strain evidence="3">HLG_WM_MAG_10</strain>
    </source>
</reference>
<feature type="region of interest" description="Disordered" evidence="1">
    <location>
        <begin position="1"/>
        <end position="43"/>
    </location>
</feature>
<dbReference type="EMBL" id="CACVAQ010000316">
    <property type="protein sequence ID" value="CAA6822503.1"/>
    <property type="molecule type" value="Genomic_DNA"/>
</dbReference>
<feature type="compositionally biased region" description="Basic residues" evidence="1">
    <location>
        <begin position="12"/>
        <end position="32"/>
    </location>
</feature>
<feature type="transmembrane region" description="Helical" evidence="2">
    <location>
        <begin position="88"/>
        <end position="119"/>
    </location>
</feature>
<keyword evidence="2" id="KW-1133">Transmembrane helix</keyword>
<organism evidence="3">
    <name type="scientific">uncultured Aureispira sp</name>
    <dbReference type="NCBI Taxonomy" id="1331704"/>
    <lineage>
        <taxon>Bacteria</taxon>
        <taxon>Pseudomonadati</taxon>
        <taxon>Bacteroidota</taxon>
        <taxon>Saprospiria</taxon>
        <taxon>Saprospirales</taxon>
        <taxon>Saprospiraceae</taxon>
        <taxon>Aureispira</taxon>
        <taxon>environmental samples</taxon>
    </lineage>
</organism>
<evidence type="ECO:0000256" key="2">
    <source>
        <dbReference type="SAM" id="Phobius"/>
    </source>
</evidence>
<name>A0A6S6U141_9BACT</name>